<accession>A0A4Y2KCA6</accession>
<comment type="caution">
    <text evidence="1">The sequence shown here is derived from an EMBL/GenBank/DDBJ whole genome shotgun (WGS) entry which is preliminary data.</text>
</comment>
<protein>
    <submittedName>
        <fullName evidence="1">Uncharacterized protein</fullName>
    </submittedName>
</protein>
<dbReference type="Proteomes" id="UP000499080">
    <property type="component" value="Unassembled WGS sequence"/>
</dbReference>
<proteinExistence type="predicted"/>
<name>A0A4Y2KCA6_ARAVE</name>
<dbReference type="EMBL" id="BGPR01194255">
    <property type="protein sequence ID" value="GBM99981.1"/>
    <property type="molecule type" value="Genomic_DNA"/>
</dbReference>
<gene>
    <name evidence="1" type="ORF">AVEN_64659_1</name>
</gene>
<keyword evidence="2" id="KW-1185">Reference proteome</keyword>
<evidence type="ECO:0000313" key="1">
    <source>
        <dbReference type="EMBL" id="GBM99981.1"/>
    </source>
</evidence>
<sequence>MKAYLQQLRKTRSTGTGTIVLAQITNGIDNNSQVMTVQRFDIQQHKQSATISNDNNSSAHQLISSHSDRTHIFTMDQHSYRSASTATGSHSG</sequence>
<dbReference type="AlphaFoldDB" id="A0A4Y2KCA6"/>
<reference evidence="1 2" key="1">
    <citation type="journal article" date="2019" name="Sci. Rep.">
        <title>Orb-weaving spider Araneus ventricosus genome elucidates the spidroin gene catalogue.</title>
        <authorList>
            <person name="Kono N."/>
            <person name="Nakamura H."/>
            <person name="Ohtoshi R."/>
            <person name="Moran D.A.P."/>
            <person name="Shinohara A."/>
            <person name="Yoshida Y."/>
            <person name="Fujiwara M."/>
            <person name="Mori M."/>
            <person name="Tomita M."/>
            <person name="Arakawa K."/>
        </authorList>
    </citation>
    <scope>NUCLEOTIDE SEQUENCE [LARGE SCALE GENOMIC DNA]</scope>
</reference>
<evidence type="ECO:0000313" key="2">
    <source>
        <dbReference type="Proteomes" id="UP000499080"/>
    </source>
</evidence>
<organism evidence="1 2">
    <name type="scientific">Araneus ventricosus</name>
    <name type="common">Orbweaver spider</name>
    <name type="synonym">Epeira ventricosa</name>
    <dbReference type="NCBI Taxonomy" id="182803"/>
    <lineage>
        <taxon>Eukaryota</taxon>
        <taxon>Metazoa</taxon>
        <taxon>Ecdysozoa</taxon>
        <taxon>Arthropoda</taxon>
        <taxon>Chelicerata</taxon>
        <taxon>Arachnida</taxon>
        <taxon>Araneae</taxon>
        <taxon>Araneomorphae</taxon>
        <taxon>Entelegynae</taxon>
        <taxon>Araneoidea</taxon>
        <taxon>Araneidae</taxon>
        <taxon>Araneus</taxon>
    </lineage>
</organism>